<evidence type="ECO:0000313" key="2">
    <source>
        <dbReference type="Proteomes" id="UP000321362"/>
    </source>
</evidence>
<sequence>MAASLTKIKGFIQTYSGYNFENLSETEFEELKNFVSQALLMVRWEIGDELHQIPDEPGRSQYVSGLQSQLTYMADGIIGFENGEDIRIPLVPAFEWVMMSIFDLLEHIRNYFPDYFDFGAILPKEFISRHRDKDKFWGSQLIEVLTEHHTDPVLIELIKNYNEATDKSEWFKIKTWRQWDFLIKTVTVISDFMDNPPKSDIDLELFKLFVRRDFNSIQVYAYFLKYIERITLSEASFEEQQQDLLYLLKVFKQVRIEEKYVYDPQVQSLKTSVIESISAELNYLEEKEKIYLQSFKPADTEIPSKFYFKVMVTLAELMFLFRIFIEVGFINTKFKSYLYEFVSNHIQTDRSEKPSLKSQRNHFNNKPFPDRTVQSIRNWLSKMIQHIDLYYKITI</sequence>
<keyword evidence="2" id="KW-1185">Reference proteome</keyword>
<reference evidence="1 2" key="1">
    <citation type="journal article" date="2013" name="J. Microbiol.">
        <title>Mucilaginibacter ginsenosidivorax sp. nov., with ginsenoside converting activity isolated from sediment.</title>
        <authorList>
            <person name="Kim J.K."/>
            <person name="Choi T.E."/>
            <person name="Liu Q.M."/>
            <person name="Park H.Y."/>
            <person name="Yi T.H."/>
            <person name="Yoon M.H."/>
            <person name="Kim S.C."/>
            <person name="Im W.T."/>
        </authorList>
    </citation>
    <scope>NUCLEOTIDE SEQUENCE [LARGE SCALE GENOMIC DNA]</scope>
    <source>
        <strain evidence="1 2">KHI28</strain>
    </source>
</reference>
<dbReference type="OrthoDB" id="749529at2"/>
<dbReference type="KEGG" id="mgk:FSB76_23955"/>
<protein>
    <submittedName>
        <fullName evidence="1">Uncharacterized protein</fullName>
    </submittedName>
</protein>
<dbReference type="EMBL" id="CP042437">
    <property type="protein sequence ID" value="QEC78853.1"/>
    <property type="molecule type" value="Genomic_DNA"/>
</dbReference>
<dbReference type="Proteomes" id="UP000321362">
    <property type="component" value="Chromosome"/>
</dbReference>
<dbReference type="RefSeq" id="WP_147057894.1">
    <property type="nucleotide sequence ID" value="NZ_CP042437.1"/>
</dbReference>
<organism evidence="1 2">
    <name type="scientific">Mucilaginibacter ginsenosidivorax</name>
    <dbReference type="NCBI Taxonomy" id="862126"/>
    <lineage>
        <taxon>Bacteria</taxon>
        <taxon>Pseudomonadati</taxon>
        <taxon>Bacteroidota</taxon>
        <taxon>Sphingobacteriia</taxon>
        <taxon>Sphingobacteriales</taxon>
        <taxon>Sphingobacteriaceae</taxon>
        <taxon>Mucilaginibacter</taxon>
    </lineage>
</organism>
<dbReference type="AlphaFoldDB" id="A0A5B8W528"/>
<evidence type="ECO:0000313" key="1">
    <source>
        <dbReference type="EMBL" id="QEC78853.1"/>
    </source>
</evidence>
<proteinExistence type="predicted"/>
<gene>
    <name evidence="1" type="ORF">FSB76_23955</name>
</gene>
<accession>A0A5B8W528</accession>
<name>A0A5B8W528_9SPHI</name>